<name>A0ABQ4J6N1_9ACTN</name>
<organism evidence="1 2">
    <name type="scientific">Micromonospora qiuiae</name>
    <dbReference type="NCBI Taxonomy" id="502268"/>
    <lineage>
        <taxon>Bacteria</taxon>
        <taxon>Bacillati</taxon>
        <taxon>Actinomycetota</taxon>
        <taxon>Actinomycetes</taxon>
        <taxon>Micromonosporales</taxon>
        <taxon>Micromonosporaceae</taxon>
        <taxon>Micromonospora</taxon>
    </lineage>
</organism>
<sequence length="87" mass="9973">MLDEIAPYIRSTPYGPHRGQRTSIRPADPRVRRFRPLRAEARQAREALHSDITQAWSLPELAMKVHLSSKQLSRVFVAAYGKPLLHT</sequence>
<dbReference type="Gene3D" id="1.10.10.60">
    <property type="entry name" value="Homeodomain-like"/>
    <property type="match status" value="1"/>
</dbReference>
<evidence type="ECO:0008006" key="3">
    <source>
        <dbReference type="Google" id="ProtNLM"/>
    </source>
</evidence>
<accession>A0ABQ4J6N1</accession>
<evidence type="ECO:0000313" key="2">
    <source>
        <dbReference type="Proteomes" id="UP000653076"/>
    </source>
</evidence>
<dbReference type="SUPFAM" id="SSF46689">
    <property type="entry name" value="Homeodomain-like"/>
    <property type="match status" value="1"/>
</dbReference>
<dbReference type="Proteomes" id="UP000653076">
    <property type="component" value="Unassembled WGS sequence"/>
</dbReference>
<dbReference type="InterPro" id="IPR009057">
    <property type="entry name" value="Homeodomain-like_sf"/>
</dbReference>
<protein>
    <recommendedName>
        <fullName evidence="3">HTH araC/xylS-type domain-containing protein</fullName>
    </recommendedName>
</protein>
<dbReference type="EMBL" id="BOPC01000013">
    <property type="protein sequence ID" value="GIJ25830.1"/>
    <property type="molecule type" value="Genomic_DNA"/>
</dbReference>
<gene>
    <name evidence="1" type="ORF">Vqi01_09920</name>
</gene>
<reference evidence="1 2" key="1">
    <citation type="submission" date="2021-01" db="EMBL/GenBank/DDBJ databases">
        <title>Whole genome shotgun sequence of Verrucosispora qiuiae NBRC 106684.</title>
        <authorList>
            <person name="Komaki H."/>
            <person name="Tamura T."/>
        </authorList>
    </citation>
    <scope>NUCLEOTIDE SEQUENCE [LARGE SCALE GENOMIC DNA]</scope>
    <source>
        <strain evidence="1 2">NBRC 106684</strain>
    </source>
</reference>
<proteinExistence type="predicted"/>
<comment type="caution">
    <text evidence="1">The sequence shown here is derived from an EMBL/GenBank/DDBJ whole genome shotgun (WGS) entry which is preliminary data.</text>
</comment>
<evidence type="ECO:0000313" key="1">
    <source>
        <dbReference type="EMBL" id="GIJ25830.1"/>
    </source>
</evidence>
<keyword evidence="2" id="KW-1185">Reference proteome</keyword>